<evidence type="ECO:0000313" key="2">
    <source>
        <dbReference type="EMBL" id="CZT05927.1"/>
    </source>
</evidence>
<sequence>MPCDRKQKRHYQAGDPIRAALRGDQVDRAGDDVRQREAESIASASQLNTNDTYHESESSSPFDLNRILLPHAAE</sequence>
<accession>A0A1E1L5V5</accession>
<name>A0A1E1L5V5_9HELO</name>
<feature type="compositionally biased region" description="Basic residues" evidence="1">
    <location>
        <begin position="1"/>
        <end position="11"/>
    </location>
</feature>
<gene>
    <name evidence="2" type="ORF">RCO7_05222</name>
</gene>
<feature type="compositionally biased region" description="Polar residues" evidence="1">
    <location>
        <begin position="42"/>
        <end position="51"/>
    </location>
</feature>
<protein>
    <submittedName>
        <fullName evidence="2">Uncharacterized protein</fullName>
    </submittedName>
</protein>
<dbReference type="EMBL" id="FJUW01000037">
    <property type="protein sequence ID" value="CZT05927.1"/>
    <property type="molecule type" value="Genomic_DNA"/>
</dbReference>
<dbReference type="AlphaFoldDB" id="A0A1E1L5V5"/>
<proteinExistence type="predicted"/>
<evidence type="ECO:0000256" key="1">
    <source>
        <dbReference type="SAM" id="MobiDB-lite"/>
    </source>
</evidence>
<organism evidence="2 3">
    <name type="scientific">Rhynchosporium graminicola</name>
    <dbReference type="NCBI Taxonomy" id="2792576"/>
    <lineage>
        <taxon>Eukaryota</taxon>
        <taxon>Fungi</taxon>
        <taxon>Dikarya</taxon>
        <taxon>Ascomycota</taxon>
        <taxon>Pezizomycotina</taxon>
        <taxon>Leotiomycetes</taxon>
        <taxon>Helotiales</taxon>
        <taxon>Ploettnerulaceae</taxon>
        <taxon>Rhynchosporium</taxon>
    </lineage>
</organism>
<evidence type="ECO:0000313" key="3">
    <source>
        <dbReference type="Proteomes" id="UP000178129"/>
    </source>
</evidence>
<dbReference type="InParanoid" id="A0A1E1L5V5"/>
<keyword evidence="3" id="KW-1185">Reference proteome</keyword>
<comment type="caution">
    <text evidence="2">The sequence shown here is derived from an EMBL/GenBank/DDBJ whole genome shotgun (WGS) entry which is preliminary data.</text>
</comment>
<reference evidence="3" key="1">
    <citation type="submission" date="2016-03" db="EMBL/GenBank/DDBJ databases">
        <authorList>
            <person name="Ploux O."/>
        </authorList>
    </citation>
    <scope>NUCLEOTIDE SEQUENCE [LARGE SCALE GENOMIC DNA]</scope>
    <source>
        <strain evidence="3">UK7</strain>
    </source>
</reference>
<dbReference type="Proteomes" id="UP000178129">
    <property type="component" value="Unassembled WGS sequence"/>
</dbReference>
<feature type="compositionally biased region" description="Basic and acidic residues" evidence="1">
    <location>
        <begin position="24"/>
        <end position="39"/>
    </location>
</feature>
<feature type="region of interest" description="Disordered" evidence="1">
    <location>
        <begin position="1"/>
        <end position="74"/>
    </location>
</feature>